<accession>A0A8J4ATV3</accession>
<dbReference type="AlphaFoldDB" id="A0A8J4ATV3"/>
<evidence type="ECO:0000313" key="2">
    <source>
        <dbReference type="EMBL" id="GIL47526.1"/>
    </source>
</evidence>
<feature type="compositionally biased region" description="Polar residues" evidence="1">
    <location>
        <begin position="114"/>
        <end position="125"/>
    </location>
</feature>
<gene>
    <name evidence="2" type="ORF">Vafri_4326</name>
</gene>
<feature type="compositionally biased region" description="Low complexity" evidence="1">
    <location>
        <begin position="87"/>
        <end position="107"/>
    </location>
</feature>
<proteinExistence type="predicted"/>
<organism evidence="2 3">
    <name type="scientific">Volvox africanus</name>
    <dbReference type="NCBI Taxonomy" id="51714"/>
    <lineage>
        <taxon>Eukaryota</taxon>
        <taxon>Viridiplantae</taxon>
        <taxon>Chlorophyta</taxon>
        <taxon>core chlorophytes</taxon>
        <taxon>Chlorophyceae</taxon>
        <taxon>CS clade</taxon>
        <taxon>Chlamydomonadales</taxon>
        <taxon>Volvocaceae</taxon>
        <taxon>Volvox</taxon>
    </lineage>
</organism>
<feature type="compositionally biased region" description="Polar residues" evidence="1">
    <location>
        <begin position="11"/>
        <end position="31"/>
    </location>
</feature>
<keyword evidence="3" id="KW-1185">Reference proteome</keyword>
<reference evidence="2" key="1">
    <citation type="journal article" date="2021" name="Proc. Natl. Acad. Sci. U.S.A.">
        <title>Three genomes in the algal genus Volvox reveal the fate of a haploid sex-determining region after a transition to homothallism.</title>
        <authorList>
            <person name="Yamamoto K."/>
            <person name="Hamaji T."/>
            <person name="Kawai-Toyooka H."/>
            <person name="Matsuzaki R."/>
            <person name="Takahashi F."/>
            <person name="Nishimura Y."/>
            <person name="Kawachi M."/>
            <person name="Noguchi H."/>
            <person name="Minakuchi Y."/>
            <person name="Umen J.G."/>
            <person name="Toyoda A."/>
            <person name="Nozaki H."/>
        </authorList>
    </citation>
    <scope>NUCLEOTIDE SEQUENCE</scope>
    <source>
        <strain evidence="2">NIES-3780</strain>
    </source>
</reference>
<feature type="region of interest" description="Disordered" evidence="1">
    <location>
        <begin position="1"/>
        <end position="125"/>
    </location>
</feature>
<feature type="compositionally biased region" description="Low complexity" evidence="1">
    <location>
        <begin position="32"/>
        <end position="56"/>
    </location>
</feature>
<evidence type="ECO:0000256" key="1">
    <source>
        <dbReference type="SAM" id="MobiDB-lite"/>
    </source>
</evidence>
<dbReference type="EMBL" id="BNCO01000004">
    <property type="protein sequence ID" value="GIL47526.1"/>
    <property type="molecule type" value="Genomic_DNA"/>
</dbReference>
<evidence type="ECO:0000313" key="3">
    <source>
        <dbReference type="Proteomes" id="UP000747399"/>
    </source>
</evidence>
<name>A0A8J4ATV3_9CHLO</name>
<protein>
    <submittedName>
        <fullName evidence="2">Uncharacterized protein</fullName>
    </submittedName>
</protein>
<dbReference type="Proteomes" id="UP000747399">
    <property type="component" value="Unassembled WGS sequence"/>
</dbReference>
<comment type="caution">
    <text evidence="2">The sequence shown here is derived from an EMBL/GenBank/DDBJ whole genome shotgun (WGS) entry which is preliminary data.</text>
</comment>
<sequence length="125" mass="13046">MRYRVKRATKSNEVSPVTRGTISANTGKPTTSKVSSSGSSSSNSCSSSSASLRPSSFLDAPETAEESIPPAVSSTRISSKVILAGGTQSPSSVTTQPPMPSTTPSTSRRLIWRATTQTHTSGERK</sequence>